<reference evidence="2" key="1">
    <citation type="submission" date="2015-06" db="EMBL/GenBank/DDBJ databases">
        <authorList>
            <person name="Nguyen H."/>
        </authorList>
    </citation>
    <scope>NUCLEOTIDE SEQUENCE</scope>
    <source>
        <strain evidence="2">DAOM 180753</strain>
    </source>
</reference>
<evidence type="ECO:0000259" key="1">
    <source>
        <dbReference type="Pfam" id="PF07727"/>
    </source>
</evidence>
<dbReference type="Proteomes" id="UP001227192">
    <property type="component" value="Unassembled WGS sequence"/>
</dbReference>
<dbReference type="Pfam" id="PF07727">
    <property type="entry name" value="RVT_2"/>
    <property type="match status" value="1"/>
</dbReference>
<dbReference type="AlphaFoldDB" id="A0AAI9XB81"/>
<comment type="caution">
    <text evidence="2">The sequence shown here is derived from an EMBL/GenBank/DDBJ whole genome shotgun (WGS) entry which is preliminary data.</text>
</comment>
<sequence length="263" mass="29684">MGFTRTQSDHSIFIKHSKDPIFVMVYVDDLLVLSPSIHLIQEFNTAISKLFDTSDKGLLERYLAINVHYGKGVDDDGTIYLSQLDYVDKILQRFGLDRCNPCATPMNEKQALTPFDGTASKAEIKEFQTKIGTLIWLMVSTRPDISFVVIKLAKHAKNPGSTHFQALKKVFRYLVGSKHLSIAFSPAHQEPACQGHLIGYCDADWAGPHSEKGLSTSGSFSKCQEERYLGLPRNSRVLLYQQPSPSTSLKLWQCKKQYGFRNY</sequence>
<proteinExistence type="predicted"/>
<reference evidence="2" key="2">
    <citation type="journal article" date="2016" name="Fungal Biol.">
        <title>Ochratoxin A production by Penicillium thymicola.</title>
        <authorList>
            <person name="Nguyen H.D.T."/>
            <person name="McMullin D.R."/>
            <person name="Ponomareva E."/>
            <person name="Riley R."/>
            <person name="Pomraning K.R."/>
            <person name="Baker S.E."/>
            <person name="Seifert K.A."/>
        </authorList>
    </citation>
    <scope>NUCLEOTIDE SEQUENCE</scope>
    <source>
        <strain evidence="2">DAOM 180753</strain>
    </source>
</reference>
<gene>
    <name evidence="2" type="ORF">VN97_g2331</name>
</gene>
<name>A0AAI9XB81_PENTH</name>
<keyword evidence="3" id="KW-1185">Reference proteome</keyword>
<protein>
    <recommendedName>
        <fullName evidence="1">Reverse transcriptase Ty1/copia-type domain-containing protein</fullName>
    </recommendedName>
</protein>
<feature type="domain" description="Reverse transcriptase Ty1/copia-type" evidence="1">
    <location>
        <begin position="2"/>
        <end position="107"/>
    </location>
</feature>
<dbReference type="InterPro" id="IPR013103">
    <property type="entry name" value="RVT_2"/>
</dbReference>
<dbReference type="EMBL" id="LACB01000044">
    <property type="protein sequence ID" value="KAJ9490931.1"/>
    <property type="molecule type" value="Genomic_DNA"/>
</dbReference>
<organism evidence="2 3">
    <name type="scientific">Penicillium thymicola</name>
    <dbReference type="NCBI Taxonomy" id="293382"/>
    <lineage>
        <taxon>Eukaryota</taxon>
        <taxon>Fungi</taxon>
        <taxon>Dikarya</taxon>
        <taxon>Ascomycota</taxon>
        <taxon>Pezizomycotina</taxon>
        <taxon>Eurotiomycetes</taxon>
        <taxon>Eurotiomycetidae</taxon>
        <taxon>Eurotiales</taxon>
        <taxon>Aspergillaceae</taxon>
        <taxon>Penicillium</taxon>
    </lineage>
</organism>
<dbReference type="PANTHER" id="PTHR11439:SF467">
    <property type="entry name" value="INTEGRASE CATALYTIC DOMAIN-CONTAINING PROTEIN"/>
    <property type="match status" value="1"/>
</dbReference>
<evidence type="ECO:0000313" key="3">
    <source>
        <dbReference type="Proteomes" id="UP001227192"/>
    </source>
</evidence>
<evidence type="ECO:0000313" key="2">
    <source>
        <dbReference type="EMBL" id="KAJ9490931.1"/>
    </source>
</evidence>
<dbReference type="PANTHER" id="PTHR11439">
    <property type="entry name" value="GAG-POL-RELATED RETROTRANSPOSON"/>
    <property type="match status" value="1"/>
</dbReference>
<accession>A0AAI9XB81</accession>